<gene>
    <name evidence="2" type="ORF">dnm_100590</name>
</gene>
<sequence length="77" mass="8409">MFFSCVNAYFSEKAKIPPSGSISALPLIMRGNTVVKNTGKRDKKGKEIFLFLSPFLVLLFFCGSDPASTPASPIYTD</sequence>
<dbReference type="EMBL" id="CP061800">
    <property type="protein sequence ID" value="QTA93950.1"/>
    <property type="molecule type" value="Genomic_DNA"/>
</dbReference>
<evidence type="ECO:0000256" key="1">
    <source>
        <dbReference type="SAM" id="Phobius"/>
    </source>
</evidence>
<evidence type="ECO:0000313" key="2">
    <source>
        <dbReference type="EMBL" id="QTA93950.1"/>
    </source>
</evidence>
<feature type="transmembrane region" description="Helical" evidence="1">
    <location>
        <begin position="48"/>
        <end position="67"/>
    </location>
</feature>
<keyword evidence="3" id="KW-1185">Reference proteome</keyword>
<keyword evidence="1" id="KW-1133">Transmembrane helix</keyword>
<proteinExistence type="predicted"/>
<dbReference type="AlphaFoldDB" id="A0A975BYY7"/>
<dbReference type="Proteomes" id="UP000663722">
    <property type="component" value="Chromosome"/>
</dbReference>
<dbReference type="KEGG" id="dmm:dnm_100590"/>
<organism evidence="2 3">
    <name type="scientific">Desulfonema magnum</name>
    <dbReference type="NCBI Taxonomy" id="45655"/>
    <lineage>
        <taxon>Bacteria</taxon>
        <taxon>Pseudomonadati</taxon>
        <taxon>Thermodesulfobacteriota</taxon>
        <taxon>Desulfobacteria</taxon>
        <taxon>Desulfobacterales</taxon>
        <taxon>Desulfococcaceae</taxon>
        <taxon>Desulfonema</taxon>
    </lineage>
</organism>
<evidence type="ECO:0000313" key="3">
    <source>
        <dbReference type="Proteomes" id="UP000663722"/>
    </source>
</evidence>
<keyword evidence="1" id="KW-0812">Transmembrane</keyword>
<reference evidence="2" key="1">
    <citation type="journal article" date="2021" name="Microb. Physiol.">
        <title>Proteogenomic Insights into the Physiology of Marine, Sulfate-Reducing, Filamentous Desulfonema limicola and Desulfonema magnum.</title>
        <authorList>
            <person name="Schnaars V."/>
            <person name="Wohlbrand L."/>
            <person name="Scheve S."/>
            <person name="Hinrichs C."/>
            <person name="Reinhardt R."/>
            <person name="Rabus R."/>
        </authorList>
    </citation>
    <scope>NUCLEOTIDE SEQUENCE</scope>
    <source>
        <strain evidence="2">4be13</strain>
    </source>
</reference>
<name>A0A975BYY7_9BACT</name>
<keyword evidence="1" id="KW-0472">Membrane</keyword>
<accession>A0A975BYY7</accession>
<protein>
    <submittedName>
        <fullName evidence="2">Uncharacterized protein</fullName>
    </submittedName>
</protein>